<keyword evidence="5 11" id="KW-0479">Metal-binding</keyword>
<dbReference type="PRINTS" id="PR00095">
    <property type="entry name" value="ANTSNTHASEI"/>
</dbReference>
<dbReference type="EMBL" id="CP009552">
    <property type="protein sequence ID" value="AIY89604.1"/>
    <property type="molecule type" value="Genomic_DNA"/>
</dbReference>
<dbReference type="InterPro" id="IPR010116">
    <property type="entry name" value="Anthranilate_synth_I_arc_typ"/>
</dbReference>
<evidence type="ECO:0000256" key="7">
    <source>
        <dbReference type="ARBA" id="ARBA00022842"/>
    </source>
</evidence>
<dbReference type="InterPro" id="IPR019999">
    <property type="entry name" value="Anth_synth_I-like"/>
</dbReference>
<dbReference type="eggNOG" id="arCOG02014">
    <property type="taxonomic scope" value="Archaea"/>
</dbReference>
<gene>
    <name evidence="11" type="primary">trpE</name>
    <name evidence="14" type="ORF">GACE_0551</name>
</gene>
<dbReference type="STRING" id="565033.GACE_0551"/>
<dbReference type="Gene3D" id="3.60.120.10">
    <property type="entry name" value="Anthranilate synthase"/>
    <property type="match status" value="1"/>
</dbReference>
<dbReference type="Pfam" id="PF04715">
    <property type="entry name" value="Anth_synt_I_N"/>
    <property type="match status" value="1"/>
</dbReference>
<dbReference type="SUPFAM" id="SSF56322">
    <property type="entry name" value="ADC synthase"/>
    <property type="match status" value="1"/>
</dbReference>
<dbReference type="KEGG" id="gac:GACE_0551"/>
<name>A0A0A7GC53_GEOAI</name>
<accession>A0A0A7GC53</accession>
<evidence type="ECO:0000256" key="9">
    <source>
        <dbReference type="ARBA" id="ARBA00023239"/>
    </source>
</evidence>
<keyword evidence="9 11" id="KW-0456">Lyase</keyword>
<sequence>MRVRRLEPVEPVKLYSVLREESYPFILESADRHSRRARYTYISANPDFVVETGERGTRVDGKLVSKEKNPFRALKSFSLNFSGKRFSGGFVGYIPYDSVLQHIGNEVERSSVFGHYSSFFVFDHLENGLYFFADSDEQIEWAESVVMRARRVDPEFEDCTSEIAGQDSGMEEFVEDVLRAKDHVFAGDVFQVVISREYLVDTDMSPFQAYLNMRRLNPSPYMFCLEFDVALAGSSPETLASVEDGYLKVNPIAGTARRGRNQDEDAEISRKLLKDEKERAEHVMLVDLARNDVRKVCKAGSVEVVRFMEVLKYSHVMHIESEVRGRLRDECDVFDAISACFPAGTLTGAPKIRAIEIIDEIERSKRGVYGGAVGYFSREADFAIAIRMAEFGKKVRVRAGAGIVADSNPEREYLETERKMEAVLRALKVER</sequence>
<dbReference type="GO" id="GO:0046872">
    <property type="term" value="F:metal ion binding"/>
    <property type="evidence" value="ECO:0007669"/>
    <property type="project" value="UniProtKB-KW"/>
</dbReference>
<dbReference type="GO" id="GO:0000162">
    <property type="term" value="P:L-tryptophan biosynthetic process"/>
    <property type="evidence" value="ECO:0007669"/>
    <property type="project" value="UniProtKB-UniPathway"/>
</dbReference>
<comment type="pathway">
    <text evidence="2 11">Amino-acid biosynthesis; L-tryptophan biosynthesis; L-tryptophan from chorismate: step 1/5.</text>
</comment>
<evidence type="ECO:0000256" key="8">
    <source>
        <dbReference type="ARBA" id="ARBA00023141"/>
    </source>
</evidence>
<reference evidence="14 15" key="1">
    <citation type="journal article" date="2015" name="Appl. Environ. Microbiol.">
        <title>The Geoglobus acetivorans genome: Fe(III) reduction, acetate utilization, autotrophic growth, and degradation of aromatic compounds in a hyperthermophilic archaeon.</title>
        <authorList>
            <person name="Mardanov A.V."/>
            <person name="Slododkina G.B."/>
            <person name="Slobodkin A.I."/>
            <person name="Beletsky A.V."/>
            <person name="Gavrilov S.N."/>
            <person name="Kublanov I.V."/>
            <person name="Bonch-Osmolovskaya E.A."/>
            <person name="Skryabin K.G."/>
            <person name="Ravin N.V."/>
        </authorList>
    </citation>
    <scope>NUCLEOTIDE SEQUENCE [LARGE SCALE GENOMIC DNA]</scope>
    <source>
        <strain evidence="14 15">SBH6</strain>
    </source>
</reference>
<evidence type="ECO:0000259" key="12">
    <source>
        <dbReference type="Pfam" id="PF00425"/>
    </source>
</evidence>
<dbReference type="GO" id="GO:0004049">
    <property type="term" value="F:anthranilate synthase activity"/>
    <property type="evidence" value="ECO:0007669"/>
    <property type="project" value="UniProtKB-EC"/>
</dbReference>
<evidence type="ECO:0000256" key="3">
    <source>
        <dbReference type="ARBA" id="ARBA00009562"/>
    </source>
</evidence>
<comment type="subunit">
    <text evidence="11">Heterotetramer consisting of two non-identical subunits: a beta subunit (TrpG) and a large alpha subunit (TrpE).</text>
</comment>
<comment type="catalytic activity">
    <reaction evidence="10 11">
        <text>chorismate + L-glutamine = anthranilate + pyruvate + L-glutamate + H(+)</text>
        <dbReference type="Rhea" id="RHEA:21732"/>
        <dbReference type="ChEBI" id="CHEBI:15361"/>
        <dbReference type="ChEBI" id="CHEBI:15378"/>
        <dbReference type="ChEBI" id="CHEBI:16567"/>
        <dbReference type="ChEBI" id="CHEBI:29748"/>
        <dbReference type="ChEBI" id="CHEBI:29985"/>
        <dbReference type="ChEBI" id="CHEBI:58359"/>
        <dbReference type="EC" id="4.1.3.27"/>
    </reaction>
</comment>
<evidence type="ECO:0000256" key="1">
    <source>
        <dbReference type="ARBA" id="ARBA00001946"/>
    </source>
</evidence>
<evidence type="ECO:0000256" key="5">
    <source>
        <dbReference type="ARBA" id="ARBA00022723"/>
    </source>
</evidence>
<dbReference type="AlphaFoldDB" id="A0A0A7GC53"/>
<evidence type="ECO:0000256" key="2">
    <source>
        <dbReference type="ARBA" id="ARBA00004873"/>
    </source>
</evidence>
<dbReference type="InterPro" id="IPR015890">
    <property type="entry name" value="Chorismate_C"/>
</dbReference>
<evidence type="ECO:0000256" key="11">
    <source>
        <dbReference type="RuleBase" id="RU364045"/>
    </source>
</evidence>
<comment type="cofactor">
    <cofactor evidence="1 11">
        <name>Mg(2+)</name>
        <dbReference type="ChEBI" id="CHEBI:18420"/>
    </cofactor>
</comment>
<evidence type="ECO:0000313" key="15">
    <source>
        <dbReference type="Proteomes" id="UP000030624"/>
    </source>
</evidence>
<keyword evidence="7 11" id="KW-0460">Magnesium</keyword>
<dbReference type="InterPro" id="IPR006805">
    <property type="entry name" value="Anth_synth_I_N"/>
</dbReference>
<dbReference type="InterPro" id="IPR005801">
    <property type="entry name" value="ADC_synthase"/>
</dbReference>
<dbReference type="EC" id="4.1.3.27" evidence="11"/>
<feature type="domain" description="Anthranilate synthase component I N-terminal" evidence="13">
    <location>
        <begin position="9"/>
        <end position="130"/>
    </location>
</feature>
<dbReference type="NCBIfam" id="TIGR01820">
    <property type="entry name" value="TrpE-arch"/>
    <property type="match status" value="1"/>
</dbReference>
<evidence type="ECO:0000313" key="14">
    <source>
        <dbReference type="EMBL" id="AIY89604.1"/>
    </source>
</evidence>
<comment type="function">
    <text evidence="11">Part of a heterotetrameric complex that catalyzes the two-step biosynthesis of anthranilate, an intermediate in the biosynthesis of L-tryptophan. In the first step, the glutamine-binding beta subunit (TrpG) of anthranilate synthase (AS) provides the glutamine amidotransferase activity which generates ammonia as a substrate that, along with chorismate, is used in the second step, catalyzed by the large alpha subunit of AS (TrpE) to produce anthranilate. In the absence of TrpG, TrpE can synthesize anthranilate directly from chorismate and high concentrations of ammonia.</text>
</comment>
<dbReference type="NCBIfam" id="NF010087">
    <property type="entry name" value="PRK13572.1"/>
    <property type="match status" value="1"/>
</dbReference>
<feature type="domain" description="Chorismate-utilising enzyme C-terminal" evidence="12">
    <location>
        <begin position="171"/>
        <end position="419"/>
    </location>
</feature>
<evidence type="ECO:0000256" key="4">
    <source>
        <dbReference type="ARBA" id="ARBA00022605"/>
    </source>
</evidence>
<comment type="similarity">
    <text evidence="3 11">Belongs to the anthranilate synthase component I family.</text>
</comment>
<keyword evidence="8 11" id="KW-0057">Aromatic amino acid biosynthesis</keyword>
<dbReference type="PANTHER" id="PTHR11236:SF9">
    <property type="entry name" value="ANTHRANILATE SYNTHASE COMPONENT 1"/>
    <property type="match status" value="1"/>
</dbReference>
<dbReference type="UniPathway" id="UPA00035">
    <property type="reaction ID" value="UER00040"/>
</dbReference>
<keyword evidence="4 11" id="KW-0028">Amino-acid biosynthesis</keyword>
<dbReference type="RefSeq" id="WP_048090974.1">
    <property type="nucleotide sequence ID" value="NZ_CP009552.1"/>
</dbReference>
<dbReference type="HOGENOM" id="CLU_006493_9_3_2"/>
<evidence type="ECO:0000256" key="10">
    <source>
        <dbReference type="ARBA" id="ARBA00047683"/>
    </source>
</evidence>
<evidence type="ECO:0000259" key="13">
    <source>
        <dbReference type="Pfam" id="PF04715"/>
    </source>
</evidence>
<proteinExistence type="inferred from homology"/>
<evidence type="ECO:0000256" key="6">
    <source>
        <dbReference type="ARBA" id="ARBA00022822"/>
    </source>
</evidence>
<dbReference type="Proteomes" id="UP000030624">
    <property type="component" value="Chromosome"/>
</dbReference>
<keyword evidence="6 11" id="KW-0822">Tryptophan biosynthesis</keyword>
<dbReference type="GeneID" id="24797155"/>
<protein>
    <recommendedName>
        <fullName evidence="11">Anthranilate synthase component 1</fullName>
        <ecNumber evidence="11">4.1.3.27</ecNumber>
    </recommendedName>
</protein>
<dbReference type="PANTHER" id="PTHR11236">
    <property type="entry name" value="AMINOBENZOATE/ANTHRANILATE SYNTHASE"/>
    <property type="match status" value="1"/>
</dbReference>
<organism evidence="14 15">
    <name type="scientific">Geoglobus acetivorans</name>
    <dbReference type="NCBI Taxonomy" id="565033"/>
    <lineage>
        <taxon>Archaea</taxon>
        <taxon>Methanobacteriati</taxon>
        <taxon>Methanobacteriota</taxon>
        <taxon>Archaeoglobi</taxon>
        <taxon>Archaeoglobales</taxon>
        <taxon>Archaeoglobaceae</taxon>
        <taxon>Geoglobus</taxon>
    </lineage>
</organism>
<dbReference type="Pfam" id="PF00425">
    <property type="entry name" value="Chorismate_bind"/>
    <property type="match status" value="1"/>
</dbReference>